<gene>
    <name evidence="1" type="ORF">CRP01_18335</name>
</gene>
<proteinExistence type="predicted"/>
<dbReference type="EMBL" id="PDUD01000023">
    <property type="protein sequence ID" value="PHN04989.1"/>
    <property type="molecule type" value="Genomic_DNA"/>
</dbReference>
<dbReference type="AlphaFoldDB" id="A0A2D0NA10"/>
<evidence type="ECO:0000313" key="1">
    <source>
        <dbReference type="EMBL" id="PHN04989.1"/>
    </source>
</evidence>
<accession>A0A2D0NA10</accession>
<keyword evidence="2" id="KW-1185">Reference proteome</keyword>
<organism evidence="1 2">
    <name type="scientific">Flavilitoribacter nigricans (strain ATCC 23147 / DSM 23189 / NBRC 102662 / NCIMB 1420 / SS-2)</name>
    <name type="common">Lewinella nigricans</name>
    <dbReference type="NCBI Taxonomy" id="1122177"/>
    <lineage>
        <taxon>Bacteria</taxon>
        <taxon>Pseudomonadati</taxon>
        <taxon>Bacteroidota</taxon>
        <taxon>Saprospiria</taxon>
        <taxon>Saprospirales</taxon>
        <taxon>Lewinellaceae</taxon>
        <taxon>Flavilitoribacter</taxon>
    </lineage>
</organism>
<dbReference type="InterPro" id="IPR015943">
    <property type="entry name" value="WD40/YVTN_repeat-like_dom_sf"/>
</dbReference>
<dbReference type="PANTHER" id="PTHR47197">
    <property type="entry name" value="PROTEIN NIRF"/>
    <property type="match status" value="1"/>
</dbReference>
<reference evidence="1 2" key="1">
    <citation type="submission" date="2017-10" db="EMBL/GenBank/DDBJ databases">
        <title>The draft genome sequence of Lewinella nigricans NBRC 102662.</title>
        <authorList>
            <person name="Wang K."/>
        </authorList>
    </citation>
    <scope>NUCLEOTIDE SEQUENCE [LARGE SCALE GENOMIC DNA]</scope>
    <source>
        <strain evidence="1 2">NBRC 102662</strain>
    </source>
</reference>
<dbReference type="Proteomes" id="UP000223913">
    <property type="component" value="Unassembled WGS sequence"/>
</dbReference>
<dbReference type="CDD" id="cd12105">
    <property type="entry name" value="HmuY"/>
    <property type="match status" value="1"/>
</dbReference>
<dbReference type="RefSeq" id="WP_099151535.1">
    <property type="nucleotide sequence ID" value="NZ_PDUD01000023.1"/>
</dbReference>
<comment type="caution">
    <text evidence="1">The sequence shown here is derived from an EMBL/GenBank/DDBJ whole genome shotgun (WGS) entry which is preliminary data.</text>
</comment>
<protein>
    <submittedName>
        <fullName evidence="1">Uncharacterized protein</fullName>
    </submittedName>
</protein>
<evidence type="ECO:0000313" key="2">
    <source>
        <dbReference type="Proteomes" id="UP000223913"/>
    </source>
</evidence>
<dbReference type="SUPFAM" id="SSF101898">
    <property type="entry name" value="NHL repeat"/>
    <property type="match status" value="1"/>
</dbReference>
<dbReference type="InterPro" id="IPR051200">
    <property type="entry name" value="Host-pathogen_enzymatic-act"/>
</dbReference>
<dbReference type="OrthoDB" id="1488646at2"/>
<dbReference type="PANTHER" id="PTHR47197:SF3">
    <property type="entry name" value="DIHYDRO-HEME D1 DEHYDROGENASE"/>
    <property type="match status" value="1"/>
</dbReference>
<dbReference type="Gene3D" id="2.130.10.10">
    <property type="entry name" value="YVTN repeat-like/Quinoprotein amine dehydrogenase"/>
    <property type="match status" value="1"/>
</dbReference>
<dbReference type="InterPro" id="IPR025921">
    <property type="entry name" value="HmuY"/>
</dbReference>
<sequence>MVTPVLLQGGLSGAIGSAIDTFQQRLYFVEFDGKISRLDLLPQNATTIASSNSATLQGTFSFNFDNGTQNSAGSPPGEWDVFWQQHTATERSMTVRNGAQFAYLGNVNFNGISFADLAAYYYTSDPISANDDSSNLLTNGAVFAVRTSEGNYAKVQVISYGYDLQFRFRTYRLSNPYQVLGTGYNQPEDIVLSSDGIHAYVTERSGNLLRVDLGNADRSHAVVVSSGMTAPHQIDLLEDSGIAYVVEYATSGRLLRIDLTGGAQTTVVSGLNEAIGLLVTGDQQFAYISEQAGNSIIRLDLATNTQTTVVSGLINPFFLTWSDAGESGILFTERDPANTVKMVDITTATPELRTIATGLPLRPSSVAVVNPFRLTVCCNNEISSLDLSGSVFLPAGPVFMGIGFVPADRISGGYADTTGLTDYHFRVKDAPFGGSLPLMINHDKMYTSGAPFYKILVDGVVQEAPFSTLVWRSSLGRFVSETRNPVGAGFFRTRPNTELWYTPFHGYDLNTTVFTNGLHTITLELYASSAASGSPLASHNLAVMIDNSWPVVSIDEILHHHSTDGIVPVGTCGIVTEESDQFQFNITARDMEGHLKSWSLVALWGNNRSAGVDSDSYTPVASHQWDGPLGATVPATPWAATVPGDPTSRRCAHTFRLIAWDRVIDGYRHLHRQSYHKSITLLLD</sequence>
<name>A0A2D0NA10_FLAN2</name>